<keyword evidence="2" id="KW-1185">Reference proteome</keyword>
<comment type="caution">
    <text evidence="1">The sequence shown here is derived from an EMBL/GenBank/DDBJ whole genome shotgun (WGS) entry which is preliminary data.</text>
</comment>
<protein>
    <submittedName>
        <fullName evidence="1">Uncharacterized protein</fullName>
    </submittedName>
</protein>
<evidence type="ECO:0000313" key="2">
    <source>
        <dbReference type="Proteomes" id="UP000807309"/>
    </source>
</evidence>
<accession>A0ABS0CAA2</accession>
<gene>
    <name evidence="1" type="ORF">IU470_18745</name>
</gene>
<dbReference type="RefSeq" id="WP_195034184.1">
    <property type="nucleotide sequence ID" value="NZ_JADLRE010000014.1"/>
</dbReference>
<evidence type="ECO:0000313" key="1">
    <source>
        <dbReference type="EMBL" id="MBF6227136.1"/>
    </source>
</evidence>
<dbReference type="EMBL" id="JADLRE010000014">
    <property type="protein sequence ID" value="MBF6227136.1"/>
    <property type="molecule type" value="Genomic_DNA"/>
</dbReference>
<sequence>MRTQFFDWLATTDAEVVQLCGADRVVISCPAEVADQIRNLEYVLDVELHE</sequence>
<name>A0ABS0CAA2_9NOCA</name>
<reference evidence="1 2" key="1">
    <citation type="submission" date="2020-10" db="EMBL/GenBank/DDBJ databases">
        <title>Identification of Nocardia species via Next-generation sequencing and recognition of intraspecies genetic diversity.</title>
        <authorList>
            <person name="Li P."/>
            <person name="Li P."/>
            <person name="Lu B."/>
        </authorList>
    </citation>
    <scope>NUCLEOTIDE SEQUENCE [LARGE SCALE GENOMIC DNA]</scope>
    <source>
        <strain evidence="1 2">N-11</strain>
    </source>
</reference>
<organism evidence="1 2">
    <name type="scientific">Nocardia abscessus</name>
    <dbReference type="NCBI Taxonomy" id="120957"/>
    <lineage>
        <taxon>Bacteria</taxon>
        <taxon>Bacillati</taxon>
        <taxon>Actinomycetota</taxon>
        <taxon>Actinomycetes</taxon>
        <taxon>Mycobacteriales</taxon>
        <taxon>Nocardiaceae</taxon>
        <taxon>Nocardia</taxon>
    </lineage>
</organism>
<dbReference type="Proteomes" id="UP000807309">
    <property type="component" value="Unassembled WGS sequence"/>
</dbReference>
<proteinExistence type="predicted"/>